<dbReference type="Gene3D" id="3.40.50.300">
    <property type="entry name" value="P-loop containing nucleotide triphosphate hydrolases"/>
    <property type="match status" value="1"/>
</dbReference>
<dbReference type="Gene3D" id="1.20.5.5270">
    <property type="match status" value="1"/>
</dbReference>
<dbReference type="GO" id="GO:0004252">
    <property type="term" value="F:serine-type endopeptidase activity"/>
    <property type="evidence" value="ECO:0007669"/>
    <property type="project" value="InterPro"/>
</dbReference>
<reference evidence="2" key="1">
    <citation type="submission" date="2020-03" db="EMBL/GenBank/DDBJ databases">
        <title>A high-quality chromosome-level genome assembly of a woody plant with both climbing and erect habits, Rhamnella rubrinervis.</title>
        <authorList>
            <person name="Lu Z."/>
            <person name="Yang Y."/>
            <person name="Zhu X."/>
            <person name="Sun Y."/>
        </authorList>
    </citation>
    <scope>NUCLEOTIDE SEQUENCE</scope>
    <source>
        <strain evidence="2">BYM</strain>
        <tissue evidence="2">Leaf</tissue>
    </source>
</reference>
<evidence type="ECO:0000313" key="3">
    <source>
        <dbReference type="Proteomes" id="UP000796880"/>
    </source>
</evidence>
<dbReference type="GO" id="GO:0005524">
    <property type="term" value="F:ATP binding"/>
    <property type="evidence" value="ECO:0007669"/>
    <property type="project" value="InterPro"/>
</dbReference>
<feature type="chain" id="PRO_5035482850" evidence="1">
    <location>
        <begin position="27"/>
        <end position="298"/>
    </location>
</feature>
<name>A0A8K0HR08_9ROSA</name>
<evidence type="ECO:0000256" key="1">
    <source>
        <dbReference type="SAM" id="SignalP"/>
    </source>
</evidence>
<dbReference type="PANTHER" id="PTHR43718:SF2">
    <property type="entry name" value="LON PROTEASE HOMOLOG, MITOCHONDRIAL"/>
    <property type="match status" value="1"/>
</dbReference>
<dbReference type="InterPro" id="IPR027417">
    <property type="entry name" value="P-loop_NTPase"/>
</dbReference>
<sequence>MESSKFSLVLRLLVVVLVLLASVVNGRELNEFSTAAYLADGDTTTPVNYISNLFLPSSTNAVPYLSNFAELSLEPFSAVAMTGLSRLCVVAQPLRGLLLGFGISFEIQFVKAIKKFRERLEPNREKCPPHVLQVIVEELTKLQLLEESSSEFNVTRNYLDWLTTLPWGNYSDENFDVLWAQKILDEDHYGLSDVKERTLEFIAVGKLRGTSQGKIICLFFRFSVGGLADVAEIKGHRGTYISAMPGKMLGRGHAGNPASALLALLDLEQNANFLDHYHYLDVPIDLSKVSCGGDDDIL</sequence>
<comment type="caution">
    <text evidence="2">The sequence shown here is derived from an EMBL/GenBank/DDBJ whole genome shotgun (WGS) entry which is preliminary data.</text>
</comment>
<protein>
    <submittedName>
        <fullName evidence="2">Uncharacterized protein</fullName>
    </submittedName>
</protein>
<dbReference type="GO" id="GO:0004176">
    <property type="term" value="F:ATP-dependent peptidase activity"/>
    <property type="evidence" value="ECO:0007669"/>
    <property type="project" value="InterPro"/>
</dbReference>
<proteinExistence type="predicted"/>
<dbReference type="GO" id="GO:0005759">
    <property type="term" value="C:mitochondrial matrix"/>
    <property type="evidence" value="ECO:0007669"/>
    <property type="project" value="TreeGrafter"/>
</dbReference>
<dbReference type="FunFam" id="1.20.5.5270:FF:000001">
    <property type="entry name" value="Lon protease homolog, mitochondrial"/>
    <property type="match status" value="1"/>
</dbReference>
<dbReference type="GO" id="GO:0006515">
    <property type="term" value="P:protein quality control for misfolded or incompletely synthesized proteins"/>
    <property type="evidence" value="ECO:0007669"/>
    <property type="project" value="TreeGrafter"/>
</dbReference>
<dbReference type="PANTHER" id="PTHR43718">
    <property type="entry name" value="LON PROTEASE"/>
    <property type="match status" value="1"/>
</dbReference>
<organism evidence="2 3">
    <name type="scientific">Rhamnella rubrinervis</name>
    <dbReference type="NCBI Taxonomy" id="2594499"/>
    <lineage>
        <taxon>Eukaryota</taxon>
        <taxon>Viridiplantae</taxon>
        <taxon>Streptophyta</taxon>
        <taxon>Embryophyta</taxon>
        <taxon>Tracheophyta</taxon>
        <taxon>Spermatophyta</taxon>
        <taxon>Magnoliopsida</taxon>
        <taxon>eudicotyledons</taxon>
        <taxon>Gunneridae</taxon>
        <taxon>Pentapetalae</taxon>
        <taxon>rosids</taxon>
        <taxon>fabids</taxon>
        <taxon>Rosales</taxon>
        <taxon>Rhamnaceae</taxon>
        <taxon>rhamnoid group</taxon>
        <taxon>Rhamneae</taxon>
        <taxon>Rhamnella</taxon>
    </lineage>
</organism>
<keyword evidence="3" id="KW-1185">Reference proteome</keyword>
<dbReference type="GO" id="GO:0003697">
    <property type="term" value="F:single-stranded DNA binding"/>
    <property type="evidence" value="ECO:0007669"/>
    <property type="project" value="TreeGrafter"/>
</dbReference>
<dbReference type="Proteomes" id="UP000796880">
    <property type="component" value="Unassembled WGS sequence"/>
</dbReference>
<accession>A0A8K0HR08</accession>
<dbReference type="AlphaFoldDB" id="A0A8K0HR08"/>
<dbReference type="GO" id="GO:0007005">
    <property type="term" value="P:mitochondrion organization"/>
    <property type="evidence" value="ECO:0007669"/>
    <property type="project" value="TreeGrafter"/>
</dbReference>
<feature type="signal peptide" evidence="1">
    <location>
        <begin position="1"/>
        <end position="26"/>
    </location>
</feature>
<dbReference type="OrthoDB" id="1095414at2759"/>
<gene>
    <name evidence="2" type="ORF">FNV43_RR00627</name>
</gene>
<keyword evidence="1" id="KW-0732">Signal</keyword>
<dbReference type="EMBL" id="VOIH02000001">
    <property type="protein sequence ID" value="KAF3455984.1"/>
    <property type="molecule type" value="Genomic_DNA"/>
</dbReference>
<dbReference type="InterPro" id="IPR027065">
    <property type="entry name" value="Lon_Prtase"/>
</dbReference>
<dbReference type="GO" id="GO:0051131">
    <property type="term" value="P:chaperone-mediated protein complex assembly"/>
    <property type="evidence" value="ECO:0007669"/>
    <property type="project" value="TreeGrafter"/>
</dbReference>
<evidence type="ECO:0000313" key="2">
    <source>
        <dbReference type="EMBL" id="KAF3455984.1"/>
    </source>
</evidence>